<evidence type="ECO:0000256" key="9">
    <source>
        <dbReference type="ARBA" id="ARBA00022989"/>
    </source>
</evidence>
<evidence type="ECO:0000256" key="11">
    <source>
        <dbReference type="ARBA" id="ARBA00023136"/>
    </source>
</evidence>
<evidence type="ECO:0000256" key="12">
    <source>
        <dbReference type="ARBA" id="ARBA00031636"/>
    </source>
</evidence>
<comment type="subcellular location">
    <subcellularLocation>
        <location evidence="2">Cell membrane</location>
        <topology evidence="2">Multi-pass membrane protein</topology>
    </subcellularLocation>
</comment>
<dbReference type="InterPro" id="IPR048279">
    <property type="entry name" value="MdtK-like"/>
</dbReference>
<feature type="transmembrane region" description="Helical" evidence="13">
    <location>
        <begin position="198"/>
        <end position="222"/>
    </location>
</feature>
<dbReference type="Pfam" id="PF01554">
    <property type="entry name" value="MatE"/>
    <property type="match status" value="2"/>
</dbReference>
<evidence type="ECO:0000256" key="1">
    <source>
        <dbReference type="ARBA" id="ARBA00003408"/>
    </source>
</evidence>
<keyword evidence="8 13" id="KW-0812">Transmembrane</keyword>
<feature type="transmembrane region" description="Helical" evidence="13">
    <location>
        <begin position="393"/>
        <end position="412"/>
    </location>
</feature>
<keyword evidence="6" id="KW-0050">Antiport</keyword>
<keyword evidence="10" id="KW-0406">Ion transport</keyword>
<name>A0A5D8QCC0_9THEO</name>
<feature type="transmembrane region" description="Helical" evidence="13">
    <location>
        <begin position="60"/>
        <end position="86"/>
    </location>
</feature>
<evidence type="ECO:0000256" key="7">
    <source>
        <dbReference type="ARBA" id="ARBA00022475"/>
    </source>
</evidence>
<evidence type="ECO:0000256" key="13">
    <source>
        <dbReference type="SAM" id="Phobius"/>
    </source>
</evidence>
<comment type="similarity">
    <text evidence="3">Belongs to the multi antimicrobial extrusion (MATE) (TC 2.A.66.1) family.</text>
</comment>
<dbReference type="InterPro" id="IPR050222">
    <property type="entry name" value="MATE_MdtK"/>
</dbReference>
<dbReference type="PANTHER" id="PTHR43298:SF2">
    <property type="entry name" value="FMN_FAD EXPORTER YEEO-RELATED"/>
    <property type="match status" value="1"/>
</dbReference>
<keyword evidence="11 13" id="KW-0472">Membrane</keyword>
<dbReference type="CDD" id="cd13138">
    <property type="entry name" value="MATE_yoeA_like"/>
    <property type="match status" value="1"/>
</dbReference>
<dbReference type="GO" id="GO:0005886">
    <property type="term" value="C:plasma membrane"/>
    <property type="evidence" value="ECO:0007669"/>
    <property type="project" value="UniProtKB-SubCell"/>
</dbReference>
<feature type="transmembrane region" description="Helical" evidence="13">
    <location>
        <begin position="98"/>
        <end position="119"/>
    </location>
</feature>
<dbReference type="RefSeq" id="WP_149545508.1">
    <property type="nucleotide sequence ID" value="NZ_VTPS01000011.1"/>
</dbReference>
<keyword evidence="9 13" id="KW-1133">Transmembrane helix</keyword>
<feature type="transmembrane region" description="Helical" evidence="13">
    <location>
        <begin position="424"/>
        <end position="443"/>
    </location>
</feature>
<evidence type="ECO:0000313" key="14">
    <source>
        <dbReference type="EMBL" id="TZE81744.1"/>
    </source>
</evidence>
<organism evidence="14 15">
    <name type="scientific">Calorimonas adulescens</name>
    <dbReference type="NCBI Taxonomy" id="2606906"/>
    <lineage>
        <taxon>Bacteria</taxon>
        <taxon>Bacillati</taxon>
        <taxon>Bacillota</taxon>
        <taxon>Clostridia</taxon>
        <taxon>Thermoanaerobacterales</taxon>
        <taxon>Thermoanaerobacteraceae</taxon>
        <taxon>Calorimonas</taxon>
    </lineage>
</organism>
<evidence type="ECO:0000256" key="10">
    <source>
        <dbReference type="ARBA" id="ARBA00023065"/>
    </source>
</evidence>
<dbReference type="GO" id="GO:0042910">
    <property type="term" value="F:xenobiotic transmembrane transporter activity"/>
    <property type="evidence" value="ECO:0007669"/>
    <property type="project" value="InterPro"/>
</dbReference>
<evidence type="ECO:0000256" key="6">
    <source>
        <dbReference type="ARBA" id="ARBA00022449"/>
    </source>
</evidence>
<keyword evidence="15" id="KW-1185">Reference proteome</keyword>
<evidence type="ECO:0000256" key="3">
    <source>
        <dbReference type="ARBA" id="ARBA00010199"/>
    </source>
</evidence>
<sequence>MDKENNQINNFTEGSIPKHLLSFSIPLFLGNILQALYNTVDSIWVGRFLGPQALAAVSVSFPIIFVLVALVTGITMATTVMVAQYVGAKKIDMVKKTVGNSLFLLIIASIVASTTGILLNRTLLRLINTPEEILPMASGYARIIFMGFIFMFGYNMTSAILMGLGDSKTPLRFLFYSTMINIVLDPIMIFGLGPIPKMGIQGAAIATILSQAISFVLALRYLDRNEHVISYKLRDIRYDRELTRLTIKIGLPAGIQQTVVALGNTLIMSIVNSFGVNVVAAFNAAQKLDSFAFMPSMSIGMASSTLTGQNMGAGKTERVKEVARWSEIIAVLITGIISVVFLLVPDKLLLLFTTDREVLNLGAQCLRTLAIAYVPFGLMWVFNGIIRGAGDTIITMIISIISLWVVRLPLSAYLSKTGLAQNGIWVGMSSGSILSAILSYAYYRSGRWKRRAIVRSSSGDETLENVDDVDLNFQ</sequence>
<comment type="caution">
    <text evidence="14">The sequence shown here is derived from an EMBL/GenBank/DDBJ whole genome shotgun (WGS) entry which is preliminary data.</text>
</comment>
<evidence type="ECO:0000256" key="5">
    <source>
        <dbReference type="ARBA" id="ARBA00022448"/>
    </source>
</evidence>
<keyword evidence="5" id="KW-0813">Transport</keyword>
<feature type="transmembrane region" description="Helical" evidence="13">
    <location>
        <begin position="139"/>
        <end position="161"/>
    </location>
</feature>
<evidence type="ECO:0000256" key="2">
    <source>
        <dbReference type="ARBA" id="ARBA00004651"/>
    </source>
</evidence>
<dbReference type="PANTHER" id="PTHR43298">
    <property type="entry name" value="MULTIDRUG RESISTANCE PROTEIN NORM-RELATED"/>
    <property type="match status" value="1"/>
</dbReference>
<dbReference type="GO" id="GO:0006811">
    <property type="term" value="P:monoatomic ion transport"/>
    <property type="evidence" value="ECO:0007669"/>
    <property type="project" value="UniProtKB-KW"/>
</dbReference>
<evidence type="ECO:0000256" key="8">
    <source>
        <dbReference type="ARBA" id="ARBA00022692"/>
    </source>
</evidence>
<proteinExistence type="inferred from homology"/>
<dbReference type="NCBIfam" id="TIGR00797">
    <property type="entry name" value="matE"/>
    <property type="match status" value="1"/>
</dbReference>
<comment type="function">
    <text evidence="1">Multidrug efflux pump.</text>
</comment>
<feature type="transmembrane region" description="Helical" evidence="13">
    <location>
        <begin position="20"/>
        <end position="40"/>
    </location>
</feature>
<accession>A0A5D8QCC0</accession>
<dbReference type="GO" id="GO:0015297">
    <property type="term" value="F:antiporter activity"/>
    <property type="evidence" value="ECO:0007669"/>
    <property type="project" value="UniProtKB-KW"/>
</dbReference>
<dbReference type="Proteomes" id="UP000322976">
    <property type="component" value="Unassembled WGS sequence"/>
</dbReference>
<gene>
    <name evidence="14" type="ORF">FWJ32_08425</name>
</gene>
<dbReference type="AlphaFoldDB" id="A0A5D8QCC0"/>
<feature type="transmembrane region" description="Helical" evidence="13">
    <location>
        <begin position="325"/>
        <end position="344"/>
    </location>
</feature>
<keyword evidence="7" id="KW-1003">Cell membrane</keyword>
<reference evidence="14 15" key="1">
    <citation type="submission" date="2019-08" db="EMBL/GenBank/DDBJ databases">
        <title>Calorimonas adulescens gen. nov., sp. nov., an anaerobic thermophilic bacterium from Sakhalin hot spring.</title>
        <authorList>
            <person name="Khomyakova M.A."/>
            <person name="Merkel A.Y."/>
            <person name="Novikov A."/>
            <person name="Bonch-Osmolovskaya E.A."/>
            <person name="Slobodkin A.I."/>
        </authorList>
    </citation>
    <scope>NUCLEOTIDE SEQUENCE [LARGE SCALE GENOMIC DNA]</scope>
    <source>
        <strain evidence="14 15">A05MB</strain>
    </source>
</reference>
<dbReference type="EMBL" id="VTPS01000011">
    <property type="protein sequence ID" value="TZE81744.1"/>
    <property type="molecule type" value="Genomic_DNA"/>
</dbReference>
<evidence type="ECO:0000256" key="4">
    <source>
        <dbReference type="ARBA" id="ARBA00020268"/>
    </source>
</evidence>
<evidence type="ECO:0000313" key="15">
    <source>
        <dbReference type="Proteomes" id="UP000322976"/>
    </source>
</evidence>
<feature type="transmembrane region" description="Helical" evidence="13">
    <location>
        <begin position="173"/>
        <end position="192"/>
    </location>
</feature>
<protein>
    <recommendedName>
        <fullName evidence="4">Probable multidrug resistance protein NorM</fullName>
    </recommendedName>
    <alternativeName>
        <fullName evidence="12">Multidrug-efflux transporter</fullName>
    </alternativeName>
</protein>
<dbReference type="PIRSF" id="PIRSF006603">
    <property type="entry name" value="DinF"/>
    <property type="match status" value="1"/>
</dbReference>
<feature type="transmembrane region" description="Helical" evidence="13">
    <location>
        <begin position="364"/>
        <end position="386"/>
    </location>
</feature>
<dbReference type="InterPro" id="IPR002528">
    <property type="entry name" value="MATE_fam"/>
</dbReference>